<gene>
    <name evidence="1" type="ordered locus">YN1551_1958</name>
</gene>
<name>C3NIP1_SACI1</name>
<reference evidence="1 2" key="1">
    <citation type="journal article" date="2009" name="Proc. Natl. Acad. Sci. U.S.A.">
        <title>Biogeography of the Sulfolobus islandicus pan-genome.</title>
        <authorList>
            <person name="Reno M.L."/>
            <person name="Held N.L."/>
            <person name="Fields C.J."/>
            <person name="Burke P.V."/>
            <person name="Whitaker R.J."/>
        </authorList>
    </citation>
    <scope>NUCLEOTIDE SEQUENCE [LARGE SCALE GENOMIC DNA]</scope>
    <source>
        <strain evidence="2">Y.N.15.51 / Yellowstone #2</strain>
    </source>
</reference>
<evidence type="ECO:0000313" key="2">
    <source>
        <dbReference type="Proteomes" id="UP000006818"/>
    </source>
</evidence>
<dbReference type="KEGG" id="sin:YN1551_1958"/>
<dbReference type="Proteomes" id="UP000006818">
    <property type="component" value="Chromosome"/>
</dbReference>
<proteinExistence type="predicted"/>
<organism evidence="1 2">
    <name type="scientific">Saccharolobus islandicus (strain Y.N.15.51 / Yellowstone #2)</name>
    <name type="common">Sulfolobus islandicus</name>
    <dbReference type="NCBI Taxonomy" id="419942"/>
    <lineage>
        <taxon>Archaea</taxon>
        <taxon>Thermoproteota</taxon>
        <taxon>Thermoprotei</taxon>
        <taxon>Sulfolobales</taxon>
        <taxon>Sulfolobaceae</taxon>
        <taxon>Saccharolobus</taxon>
    </lineage>
</organism>
<sequence length="45" mass="5584">MIPLHFLKLLRSKNNKDKDKFIIRFKQRFKIIILLIKSLRIKDLF</sequence>
<accession>C3NIP1</accession>
<evidence type="ECO:0000313" key="1">
    <source>
        <dbReference type="EMBL" id="ACP49001.1"/>
    </source>
</evidence>
<protein>
    <submittedName>
        <fullName evidence="1">Uncharacterized protein</fullName>
    </submittedName>
</protein>
<dbReference type="AlphaFoldDB" id="C3NIP1"/>
<dbReference type="HOGENOM" id="CLU_3194677_0_0_2"/>
<dbReference type="EMBL" id="CP001404">
    <property type="protein sequence ID" value="ACP49001.1"/>
    <property type="molecule type" value="Genomic_DNA"/>
</dbReference>